<keyword evidence="5 6" id="KW-0862">Zinc</keyword>
<feature type="compositionally biased region" description="Pro residues" evidence="7">
    <location>
        <begin position="400"/>
        <end position="416"/>
    </location>
</feature>
<dbReference type="Pfam" id="PF14608">
    <property type="entry name" value="zf-CCCH_2"/>
    <property type="match status" value="1"/>
</dbReference>
<feature type="compositionally biased region" description="Basic and acidic residues" evidence="7">
    <location>
        <begin position="149"/>
        <end position="166"/>
    </location>
</feature>
<dbReference type="AlphaFoldDB" id="W5NII1"/>
<feature type="compositionally biased region" description="Pro residues" evidence="7">
    <location>
        <begin position="518"/>
        <end position="531"/>
    </location>
</feature>
<keyword evidence="10" id="KW-1185">Reference proteome</keyword>
<organism evidence="9 10">
    <name type="scientific">Lepisosteus oculatus</name>
    <name type="common">Spotted gar</name>
    <dbReference type="NCBI Taxonomy" id="7918"/>
    <lineage>
        <taxon>Eukaryota</taxon>
        <taxon>Metazoa</taxon>
        <taxon>Chordata</taxon>
        <taxon>Craniata</taxon>
        <taxon>Vertebrata</taxon>
        <taxon>Euteleostomi</taxon>
        <taxon>Actinopterygii</taxon>
        <taxon>Neopterygii</taxon>
        <taxon>Holostei</taxon>
        <taxon>Semionotiformes</taxon>
        <taxon>Lepisosteidae</taxon>
        <taxon>Lepisosteus</taxon>
    </lineage>
</organism>
<evidence type="ECO:0000256" key="2">
    <source>
        <dbReference type="ARBA" id="ARBA00022723"/>
    </source>
</evidence>
<reference evidence="9" key="2">
    <citation type="submission" date="2025-08" db="UniProtKB">
        <authorList>
            <consortium name="Ensembl"/>
        </authorList>
    </citation>
    <scope>IDENTIFICATION</scope>
</reference>
<evidence type="ECO:0000313" key="9">
    <source>
        <dbReference type="Ensembl" id="ENSLOCP00000020440.1"/>
    </source>
</evidence>
<dbReference type="InterPro" id="IPR045124">
    <property type="entry name" value="Su(sable)-like"/>
</dbReference>
<dbReference type="PROSITE" id="PS50103">
    <property type="entry name" value="ZF_C3H1"/>
    <property type="match status" value="3"/>
</dbReference>
<feature type="compositionally biased region" description="Polar residues" evidence="7">
    <location>
        <begin position="1091"/>
        <end position="1100"/>
    </location>
</feature>
<dbReference type="Gene3D" id="4.10.1000.10">
    <property type="entry name" value="Zinc finger, CCCH-type"/>
    <property type="match status" value="1"/>
</dbReference>
<evidence type="ECO:0000256" key="4">
    <source>
        <dbReference type="ARBA" id="ARBA00022771"/>
    </source>
</evidence>
<feature type="compositionally biased region" description="Basic and acidic residues" evidence="7">
    <location>
        <begin position="782"/>
        <end position="792"/>
    </location>
</feature>
<dbReference type="Pfam" id="PF00642">
    <property type="entry name" value="zf-CCCH"/>
    <property type="match status" value="1"/>
</dbReference>
<feature type="compositionally biased region" description="Basic residues" evidence="7">
    <location>
        <begin position="216"/>
        <end position="243"/>
    </location>
</feature>
<dbReference type="GO" id="GO:0003723">
    <property type="term" value="F:RNA binding"/>
    <property type="evidence" value="ECO:0007669"/>
    <property type="project" value="InterPro"/>
</dbReference>
<dbReference type="GO" id="GO:0005634">
    <property type="term" value="C:nucleus"/>
    <property type="evidence" value="ECO:0000318"/>
    <property type="project" value="GO_Central"/>
</dbReference>
<sequence>MAFASLFANPPNPVLDKNMTDSELAGDESQREDGELEDGEIDDEGIGIEEEGKELKEEKEKEEKTHRRSRKRHRKEREKRKSKKRRRDRQKHHSPSSEDGSGSYDSDYEHSERLHKKNAGTYRDYDSQFTQHGQSSGGYMKCQKTTQHKNNEFDKFSDYSEEKYDYEGDDNDFADELNQYRQAKEATASGPNKGPPKEQMKKLNMKGVQKGPGQKGRGRGAGRGRGMQKNKKQKGKNWGRGRGRGADQGADGLKEEGKGPAVIQKKRPIMTQEFINQHTVEHNGRYICKYFLEGRCIKGDQCKFEHELVVPDKKKEICKFYLQGFCSKGDNCIYMHNEYPCKFFHTGAKCYQGDNCKFSHDPLTDLTRELLEKVLNTEEEPVNEDEQELEDLRKQGIAPLPKPPPGVGLLPTPGPNSPQEGSPCSGQKKIPSLFEIVVQPTVDLAQKIGLRPNFYNSSSPPGPQFQGNGPPPPQMFGGGTDDMPGPNMMPPGPNGPPVPPPGSPGSLGPAHHGGPPGVHCPPIPQSPPRQPVPHGFPGAHGPPMHPPPPGVPPAFHGNSHGNRSRDTPPQTAPGPPFQQMSDHQMQQNIPFQAMPNTTDFFNNYYTNQTVHSLETAPLQEEEALNMDQLTYSCVQDSQHSGTDSDGSSNHKPPVHVPDFLPAMQKALFLRLSQKQHEGDHQKEENKGQKMSNKEKDDAVNWYSSDEEDGSSVTAILKTLKKQNEIIKTQQQSVTQQTASQGPCDPRLQKDKNIPCDPRTKCDPRHRASGEVRKSGDGTVDPRLVRDPRKIKPSDPSSTKPDVHHSHGSFAHKQQTGDDDEEGERELREKAAIIPLEPLPGIALRDPRCQLKQFSHIKVDIILSRPAFAKNVVWAPEDLIPLLIPKQEPSINLPLPPLIADSRLNRNNSVLNDSNQNTLLQDPRLVGGRGKDNFHKAGGHTIKPLEPKSSPEKPLDPRLHKAVDPRVRGPLNIDSKHSVVKDPNTTADPRLQRGSISAFQTSGTPTVKSEPEKLPPYAPKLSSSSGGLGSPTTLLGGISLYDPRNQTLQSSKDDVENPKRLSILKQTVKQENTQSSPLAASKAGAVPDTKTTDISSDATVDKYSSYNRQRPTPMAAQSSTAPAVHNLPIQALAGLIRPPYSDPRQSRQSGQVNAPQESDTNGESDDKPLKDVFKTFDPTASPFC</sequence>
<feature type="compositionally biased region" description="Low complexity" evidence="7">
    <location>
        <begin position="729"/>
        <end position="740"/>
    </location>
</feature>
<feature type="compositionally biased region" description="Basic and acidic residues" evidence="7">
    <location>
        <begin position="53"/>
        <end position="65"/>
    </location>
</feature>
<keyword evidence="1" id="KW-0597">Phosphoprotein</keyword>
<feature type="compositionally biased region" description="Low complexity" evidence="7">
    <location>
        <begin position="504"/>
        <end position="513"/>
    </location>
</feature>
<feature type="zinc finger region" description="C3H1-type" evidence="6">
    <location>
        <begin position="287"/>
        <end position="309"/>
    </location>
</feature>
<feature type="compositionally biased region" description="Polar residues" evidence="7">
    <location>
        <begin position="993"/>
        <end position="1006"/>
    </location>
</feature>
<feature type="region of interest" description="Disordered" evidence="7">
    <location>
        <begin position="1"/>
        <end position="262"/>
    </location>
</feature>
<dbReference type="GO" id="GO:0008270">
    <property type="term" value="F:zinc ion binding"/>
    <property type="evidence" value="ECO:0007669"/>
    <property type="project" value="UniProtKB-KW"/>
</dbReference>
<feature type="compositionally biased region" description="Basic and acidic residues" evidence="7">
    <location>
        <begin position="746"/>
        <end position="775"/>
    </location>
</feature>
<feature type="compositionally biased region" description="Pro residues" evidence="7">
    <location>
        <begin position="487"/>
        <end position="503"/>
    </location>
</feature>
<feature type="compositionally biased region" description="Polar residues" evidence="7">
    <location>
        <begin position="635"/>
        <end position="650"/>
    </location>
</feature>
<feature type="compositionally biased region" description="Basic residues" evidence="7">
    <location>
        <begin position="66"/>
        <end position="94"/>
    </location>
</feature>
<feature type="compositionally biased region" description="Basic and acidic residues" evidence="7">
    <location>
        <begin position="942"/>
        <end position="966"/>
    </location>
</feature>
<accession>W5NII1</accession>
<protein>
    <submittedName>
        <fullName evidence="9">Zinc finger CCCH-type containing 6</fullName>
    </submittedName>
</protein>
<name>W5NII1_LEPOC</name>
<feature type="compositionally biased region" description="Polar residues" evidence="7">
    <location>
        <begin position="1063"/>
        <end position="1077"/>
    </location>
</feature>
<dbReference type="PANTHER" id="PTHR13119">
    <property type="entry name" value="ZINC FINGER CCCH DOMAIN-CONTAINING PROTEI"/>
    <property type="match status" value="1"/>
</dbReference>
<dbReference type="Proteomes" id="UP000018468">
    <property type="component" value="Linkage group LG16"/>
</dbReference>
<keyword evidence="4 6" id="KW-0863">Zinc-finger</keyword>
<dbReference type="PANTHER" id="PTHR13119:SF22">
    <property type="entry name" value="ZINC FINGER CCCH DOMAIN-CONTAINING PROTEIN 6"/>
    <property type="match status" value="1"/>
</dbReference>
<feature type="region of interest" description="Disordered" evidence="7">
    <location>
        <begin position="396"/>
        <end position="427"/>
    </location>
</feature>
<feature type="region of interest" description="Disordered" evidence="7">
    <location>
        <begin position="453"/>
        <end position="582"/>
    </location>
</feature>
<keyword evidence="3" id="KW-0677">Repeat</keyword>
<evidence type="ECO:0000313" key="10">
    <source>
        <dbReference type="Proteomes" id="UP000018468"/>
    </source>
</evidence>
<dbReference type="HOGENOM" id="CLU_008238_0_0_1"/>
<feature type="domain" description="C3H1-type" evidence="8">
    <location>
        <begin position="340"/>
        <end position="363"/>
    </location>
</feature>
<dbReference type="InterPro" id="IPR000571">
    <property type="entry name" value="Znf_CCCH"/>
</dbReference>
<feature type="compositionally biased region" description="Acidic residues" evidence="7">
    <location>
        <begin position="34"/>
        <end position="52"/>
    </location>
</feature>
<feature type="region of interest" description="Disordered" evidence="7">
    <location>
        <begin position="635"/>
        <end position="657"/>
    </location>
</feature>
<feature type="zinc finger region" description="C3H1-type" evidence="6">
    <location>
        <begin position="312"/>
        <end position="339"/>
    </location>
</feature>
<feature type="compositionally biased region" description="Low complexity" evidence="7">
    <location>
        <begin position="456"/>
        <end position="468"/>
    </location>
</feature>
<reference evidence="10" key="1">
    <citation type="submission" date="2011-12" db="EMBL/GenBank/DDBJ databases">
        <title>The Draft Genome of Lepisosteus oculatus.</title>
        <authorList>
            <consortium name="The Broad Institute Genome Assembly &amp; Analysis Group"/>
            <consortium name="Computational R&amp;D Group"/>
            <consortium name="and Sequencing Platform"/>
            <person name="Di Palma F."/>
            <person name="Alfoldi J."/>
            <person name="Johnson J."/>
            <person name="Berlin A."/>
            <person name="Gnerre S."/>
            <person name="Jaffe D."/>
            <person name="MacCallum I."/>
            <person name="Young S."/>
            <person name="Walker B.J."/>
            <person name="Lander E.S."/>
            <person name="Lindblad-Toh K."/>
        </authorList>
    </citation>
    <scope>NUCLEOTIDE SEQUENCE [LARGE SCALE GENOMIC DNA]</scope>
</reference>
<dbReference type="InterPro" id="IPR036855">
    <property type="entry name" value="Znf_CCCH_sf"/>
</dbReference>
<dbReference type="Ensembl" id="ENSLOCT00000020475.1">
    <property type="protein sequence ID" value="ENSLOCP00000020440.1"/>
    <property type="gene ID" value="ENSLOCG00000016548.1"/>
</dbReference>
<feature type="compositionally biased region" description="Pro residues" evidence="7">
    <location>
        <begin position="543"/>
        <end position="552"/>
    </location>
</feature>
<dbReference type="Bgee" id="ENSLOCG00000016548">
    <property type="expression patterns" value="Expressed in muscle tissue and 13 other cell types or tissues"/>
</dbReference>
<feature type="region of interest" description="Disordered" evidence="7">
    <location>
        <begin position="673"/>
        <end position="709"/>
    </location>
</feature>
<dbReference type="OMA" id="RGMKQQQ"/>
<dbReference type="SMART" id="SM00356">
    <property type="entry name" value="ZnF_C3H1"/>
    <property type="match status" value="3"/>
</dbReference>
<feature type="compositionally biased region" description="Basic and acidic residues" evidence="7">
    <location>
        <begin position="674"/>
        <end position="698"/>
    </location>
</feature>
<feature type="zinc finger region" description="C3H1-type" evidence="6">
    <location>
        <begin position="340"/>
        <end position="363"/>
    </location>
</feature>
<feature type="compositionally biased region" description="Polar residues" evidence="7">
    <location>
        <begin position="1145"/>
        <end position="1160"/>
    </location>
</feature>
<dbReference type="SUPFAM" id="SSF90229">
    <property type="entry name" value="CCCH zinc finger"/>
    <property type="match status" value="3"/>
</dbReference>
<keyword evidence="2 6" id="KW-0479">Metal-binding</keyword>
<dbReference type="Pfam" id="PF22623">
    <property type="entry name" value="zf-CCCH_9"/>
    <property type="match status" value="1"/>
</dbReference>
<evidence type="ECO:0000256" key="1">
    <source>
        <dbReference type="ARBA" id="ARBA00022553"/>
    </source>
</evidence>
<feature type="compositionally biased region" description="Low complexity" evidence="7">
    <location>
        <begin position="532"/>
        <end position="542"/>
    </location>
</feature>
<dbReference type="GO" id="GO:0045892">
    <property type="term" value="P:negative regulation of DNA-templated transcription"/>
    <property type="evidence" value="ECO:0007669"/>
    <property type="project" value="InterPro"/>
</dbReference>
<proteinExistence type="predicted"/>
<feature type="region of interest" description="Disordered" evidence="7">
    <location>
        <begin position="922"/>
        <end position="1100"/>
    </location>
</feature>
<evidence type="ECO:0000256" key="3">
    <source>
        <dbReference type="ARBA" id="ARBA00022737"/>
    </source>
</evidence>
<feature type="compositionally biased region" description="Low complexity" evidence="7">
    <location>
        <begin position="1020"/>
        <end position="1039"/>
    </location>
</feature>
<feature type="compositionally biased region" description="Basic and acidic residues" evidence="7">
    <location>
        <begin position="1163"/>
        <end position="1173"/>
    </location>
</feature>
<dbReference type="GeneTree" id="ENSGT00940000157396"/>
<dbReference type="eggNOG" id="KOG1040">
    <property type="taxonomic scope" value="Eukaryota"/>
</dbReference>
<feature type="domain" description="C3H1-type" evidence="8">
    <location>
        <begin position="287"/>
        <end position="309"/>
    </location>
</feature>
<evidence type="ECO:0000259" key="8">
    <source>
        <dbReference type="PROSITE" id="PS50103"/>
    </source>
</evidence>
<evidence type="ECO:0000256" key="5">
    <source>
        <dbReference type="ARBA" id="ARBA00022833"/>
    </source>
</evidence>
<reference evidence="9" key="3">
    <citation type="submission" date="2025-09" db="UniProtKB">
        <authorList>
            <consortium name="Ensembl"/>
        </authorList>
    </citation>
    <scope>IDENTIFICATION</scope>
</reference>
<dbReference type="EMBL" id="AHAT01001708">
    <property type="status" value="NOT_ANNOTATED_CDS"/>
    <property type="molecule type" value="Genomic_DNA"/>
</dbReference>
<dbReference type="InParanoid" id="W5NII1"/>
<evidence type="ECO:0000256" key="6">
    <source>
        <dbReference type="PROSITE-ProRule" id="PRU00723"/>
    </source>
</evidence>
<dbReference type="EMBL" id="AHAT01001707">
    <property type="status" value="NOT_ANNOTATED_CDS"/>
    <property type="molecule type" value="Genomic_DNA"/>
</dbReference>
<feature type="region of interest" description="Disordered" evidence="7">
    <location>
        <begin position="1133"/>
        <end position="1183"/>
    </location>
</feature>
<dbReference type="STRING" id="7918.ENSLOCP00000020440"/>
<feature type="region of interest" description="Disordered" evidence="7">
    <location>
        <begin position="729"/>
        <end position="824"/>
    </location>
</feature>
<dbReference type="FunFam" id="4.10.1000.10:FF:000007">
    <property type="entry name" value="Zinc finger CCCH domain-containing protein 6"/>
    <property type="match status" value="1"/>
</dbReference>
<evidence type="ECO:0000256" key="7">
    <source>
        <dbReference type="SAM" id="MobiDB-lite"/>
    </source>
</evidence>
<dbReference type="InterPro" id="IPR054361">
    <property type="entry name" value="Znf-CCCH_ZC3H4/6/8"/>
</dbReference>
<feature type="domain" description="C3H1-type" evidence="8">
    <location>
        <begin position="312"/>
        <end position="339"/>
    </location>
</feature>